<dbReference type="InterPro" id="IPR000700">
    <property type="entry name" value="PAS-assoc_C"/>
</dbReference>
<dbReference type="SUPFAM" id="SSF55874">
    <property type="entry name" value="ATPase domain of HSP90 chaperone/DNA topoisomerase II/histidine kinase"/>
    <property type="match status" value="1"/>
</dbReference>
<dbReference type="EC" id="2.7.13.3" evidence="2"/>
<dbReference type="Pfam" id="PF13426">
    <property type="entry name" value="PAS_9"/>
    <property type="match status" value="1"/>
</dbReference>
<dbReference type="PROSITE" id="PS50112">
    <property type="entry name" value="PAS"/>
    <property type="match status" value="9"/>
</dbReference>
<evidence type="ECO:0000256" key="2">
    <source>
        <dbReference type="ARBA" id="ARBA00012438"/>
    </source>
</evidence>
<dbReference type="CDD" id="cd00130">
    <property type="entry name" value="PAS"/>
    <property type="match status" value="9"/>
</dbReference>
<dbReference type="InterPro" id="IPR036890">
    <property type="entry name" value="HATPase_C_sf"/>
</dbReference>
<feature type="domain" description="PAS" evidence="7">
    <location>
        <begin position="1516"/>
        <end position="1588"/>
    </location>
</feature>
<protein>
    <recommendedName>
        <fullName evidence="2">histidine kinase</fullName>
        <ecNumber evidence="2">2.7.13.3</ecNumber>
    </recommendedName>
</protein>
<organism evidence="9 10">
    <name type="scientific">Polaribacter pacificus</name>
    <dbReference type="NCBI Taxonomy" id="1775173"/>
    <lineage>
        <taxon>Bacteria</taxon>
        <taxon>Pseudomonadati</taxon>
        <taxon>Bacteroidota</taxon>
        <taxon>Flavobacteriia</taxon>
        <taxon>Flavobacteriales</taxon>
        <taxon>Flavobacteriaceae</taxon>
    </lineage>
</organism>
<feature type="domain" description="PAS" evidence="7">
    <location>
        <begin position="1387"/>
        <end position="1459"/>
    </location>
</feature>
<accession>A0A917HW80</accession>
<dbReference type="Pfam" id="PF08447">
    <property type="entry name" value="PAS_3"/>
    <property type="match status" value="6"/>
</dbReference>
<dbReference type="Gene3D" id="1.20.5.1930">
    <property type="match status" value="1"/>
</dbReference>
<feature type="domain" description="PAS" evidence="7">
    <location>
        <begin position="1261"/>
        <end position="1304"/>
    </location>
</feature>
<dbReference type="InterPro" id="IPR029016">
    <property type="entry name" value="GAF-like_dom_sf"/>
</dbReference>
<feature type="domain" description="PAS" evidence="7">
    <location>
        <begin position="659"/>
        <end position="714"/>
    </location>
</feature>
<feature type="domain" description="PAS" evidence="7">
    <location>
        <begin position="243"/>
        <end position="313"/>
    </location>
</feature>
<dbReference type="InterPro" id="IPR003594">
    <property type="entry name" value="HATPase_dom"/>
</dbReference>
<comment type="catalytic activity">
    <reaction evidence="1">
        <text>ATP + protein L-histidine = ADP + protein N-phospho-L-histidine.</text>
        <dbReference type="EC" id="2.7.13.3"/>
    </reaction>
</comment>
<feature type="domain" description="Histidine kinase" evidence="6">
    <location>
        <begin position="1891"/>
        <end position="1984"/>
    </location>
</feature>
<dbReference type="PANTHER" id="PTHR43304:SF1">
    <property type="entry name" value="PAC DOMAIN-CONTAINING PROTEIN"/>
    <property type="match status" value="1"/>
</dbReference>
<dbReference type="PROSITE" id="PS50109">
    <property type="entry name" value="HIS_KIN"/>
    <property type="match status" value="1"/>
</dbReference>
<dbReference type="SUPFAM" id="SSF55781">
    <property type="entry name" value="GAF domain-like"/>
    <property type="match status" value="1"/>
</dbReference>
<keyword evidence="4" id="KW-0808">Transferase</keyword>
<dbReference type="RefSeq" id="WP_188597754.1">
    <property type="nucleotide sequence ID" value="NZ_BMJW01000001.1"/>
</dbReference>
<feature type="domain" description="PAC" evidence="8">
    <location>
        <begin position="1593"/>
        <end position="1645"/>
    </location>
</feature>
<dbReference type="GO" id="GO:0000155">
    <property type="term" value="F:phosphorelay sensor kinase activity"/>
    <property type="evidence" value="ECO:0007669"/>
    <property type="project" value="InterPro"/>
</dbReference>
<feature type="domain" description="PAS" evidence="7">
    <location>
        <begin position="1148"/>
        <end position="1218"/>
    </location>
</feature>
<dbReference type="Proteomes" id="UP000633278">
    <property type="component" value="Unassembled WGS sequence"/>
</dbReference>
<dbReference type="CDD" id="cd16917">
    <property type="entry name" value="HATPase_UhpB-NarQ-NarX-like"/>
    <property type="match status" value="1"/>
</dbReference>
<evidence type="ECO:0000256" key="5">
    <source>
        <dbReference type="ARBA" id="ARBA00022777"/>
    </source>
</evidence>
<dbReference type="EMBL" id="BMJW01000001">
    <property type="protein sequence ID" value="GGG91802.1"/>
    <property type="molecule type" value="Genomic_DNA"/>
</dbReference>
<dbReference type="GO" id="GO:0016020">
    <property type="term" value="C:membrane"/>
    <property type="evidence" value="ECO:0007669"/>
    <property type="project" value="InterPro"/>
</dbReference>
<feature type="domain" description="PAC" evidence="8">
    <location>
        <begin position="1462"/>
        <end position="1515"/>
    </location>
</feature>
<name>A0A917HW80_9FLAO</name>
<dbReference type="Gene3D" id="2.10.70.100">
    <property type="match status" value="1"/>
</dbReference>
<proteinExistence type="predicted"/>
<dbReference type="Gene3D" id="3.30.565.10">
    <property type="entry name" value="Histidine kinase-like ATPase, C-terminal domain"/>
    <property type="match status" value="1"/>
</dbReference>
<dbReference type="SMART" id="SM00086">
    <property type="entry name" value="PAC"/>
    <property type="match status" value="8"/>
</dbReference>
<sequence>MNYTQLTNTALDQSKDSFWIVNLDLQLIYANKAYLSALKTITGKTPELYKPVFLLNDAKKWKSYYKKALSGSSFEVDNQLYDPALEETKNGCTSFEPLLDDDKKIFAVACRWKNSASTIKHTNEASRLLDASLDVFCTINEKGEFVYVSSAAQKLWGYKPDELIGRPYIELTLENDKLKTEETATAIEGGRDIKTFSNRYQKKNGEIAYNLWSSRWDATTKLFYCVARDNKEQIEQEDKIKKNEQRFKALVSGAFDLVAVLDTEGCYLYMSPSIKAISGIPPEEFIGKYAFDFVHPDDISQTLAELEKSTKVDRLIMKPYRAKNNKNEWRWVESVLTNMLDNSAINGIVINSRDITDKIEQEERIAQTKKRFEKLIQNSTDCITIISPEGETIFVSEGINEIIGYTASETINLDIWELIHPKDRDNSAKAISQAMKNPGVSIQGHTSRIKHKDGSWRWVSAVITNLIHDPSIGGIVDVISDVTKQKNEEFEKNLIAKISKTFNQNINKGLSPCLLDLCKEIARFDDFSFAEIWLPAIDTITLNLAASYAKGKAGKAFLKASNDTNTIRINDGLAGQVMQNNKTVICEAKGDNWDLIKRKSAANKAGIKTFIGVPLTHNNEIIGGLLIGTEKAKSALNVSSELFLNLETVVGSELSRKQIEIELSQIFDFTPDMICVTGFDGYIKRINPAGLKILGYSFDEIYSRPVKSFVHEEDLLLTVAQQTKLYSGENLTNFENRYITKEGKVVWLSWTATSLPEQSIIYAVGKDISEEKKLRELNQQVGKLVQIGSWEVDLIKQTLYWSDEVHKMHETDPNLYNPNLEEAINFYREDFREMVQSKIENAIAHQKNWDFEAVIITANKNELWVRSIGDAEFKNGKCIRLYGGFQDINTVKQAENRLQSLANNLPGVVFQYLIYPDGTDVLKSVSAGSKKVWGFSANEVMKDNQLVWNNIKLGGNFEKVQQSITESIASKSKWSYRFKYVMPNGELKIHLGNGTPTYLADGTILFNSIILDVTQEAKNQEMLEQTTKMARIGSWEMDLTSQKGDMMYWSPLMREILGVDENFEASFNAGLEFCTKESEIQMSKAFTALLEENVEFDEEILLISAKGKEQWVRVLGKSKIVQGKSIRVYGSFQDIHAVKKITEELQNVLTEKANILESIGDAFFAVDRNWMVTYWNKQAEVSLGKSRNDIIGKNLWNAYPDAKDLEFYRQYHKAMETGKMVNFEEHYPALNIWLEVTAYPSNEGLSIYFKDVTQRKKTEQERNSLYTTLENSLNEIYIFDSRTLEFIYVNKGALHNLGYLNEEIHSLTTLDLIPDYTKASFNVLTTPLIKHKKDRIVFFTNHKRKNGSVYPVEVHLQLINHGTHENFLAVVLDITERKIAEENLISTSERLRLATTTANIGIWEWDIPNNQLIWDKTMFKIFGITEKDFNGKFETWAATVHPDDIDKTNEEVQIALQGLSKLNVEFRVIWPDKSIRHVQGDAIVIKDEVSGEPITMIGTNIDITAKKQAEKEILQANERFEKVTEATNDVIWDWDIANNTFYRSEAIEQLFGDQVSKFLNKENFWKDSFHPEDKDEIQKSIEEAIADPLCTRWKKEYRLFNKDGSLIYVSDQGVVIRNNEGVATRMVGAMTDVTDRKKAEETYRLLANNSNDIITLQDINNQLKYISPSVENILGYKQEELTDKHFLDLIHNDDVKKIKKTINKNVSKDKSSNTVEYRIRHKNGHYVWLEGSVSPVFKKGQADSFVTTNRDISRWMLAKKEIQDYQSSLQKLTTELSLTEEKQKKEIAANIHDHLSQSLVISKMRISELEKKTELENIQEDLSFIKDHISSALENSRKITYDLSPPVLYQLGIIDTLSWFADTIENQYGIKFEFNTNTDTSSLNEFKSILLFRCIQEAVTNTIKYANASLIILDLEKDEETITVILTDNGKGFDTSTLSNTISSESGFGLFAVKERIKNMNGELIITSEINVGTKIKICLSLEK</sequence>
<feature type="domain" description="PAS" evidence="7">
    <location>
        <begin position="121"/>
        <end position="169"/>
    </location>
</feature>
<dbReference type="InterPro" id="IPR001610">
    <property type="entry name" value="PAC"/>
</dbReference>
<dbReference type="InterPro" id="IPR000014">
    <property type="entry name" value="PAS"/>
</dbReference>
<dbReference type="InterPro" id="IPR013655">
    <property type="entry name" value="PAS_fold_3"/>
</dbReference>
<feature type="domain" description="PAS" evidence="7">
    <location>
        <begin position="1639"/>
        <end position="1709"/>
    </location>
</feature>
<dbReference type="InterPro" id="IPR013767">
    <property type="entry name" value="PAS_fold"/>
</dbReference>
<comment type="caution">
    <text evidence="9">The sequence shown here is derived from an EMBL/GenBank/DDBJ whole genome shotgun (WGS) entry which is preliminary data.</text>
</comment>
<dbReference type="PANTHER" id="PTHR43304">
    <property type="entry name" value="PHYTOCHROME-LIKE PROTEIN CPH1"/>
    <property type="match status" value="1"/>
</dbReference>
<dbReference type="SUPFAM" id="SSF55785">
    <property type="entry name" value="PYP-like sensor domain (PAS domain)"/>
    <property type="match status" value="12"/>
</dbReference>
<evidence type="ECO:0000259" key="8">
    <source>
        <dbReference type="PROSITE" id="PS50113"/>
    </source>
</evidence>
<dbReference type="InterPro" id="IPR005467">
    <property type="entry name" value="His_kinase_dom"/>
</dbReference>
<dbReference type="GO" id="GO:0006355">
    <property type="term" value="P:regulation of DNA-templated transcription"/>
    <property type="evidence" value="ECO:0007669"/>
    <property type="project" value="InterPro"/>
</dbReference>
<dbReference type="Pfam" id="PF00989">
    <property type="entry name" value="PAS"/>
    <property type="match status" value="2"/>
</dbReference>
<evidence type="ECO:0000313" key="10">
    <source>
        <dbReference type="Proteomes" id="UP000633278"/>
    </source>
</evidence>
<dbReference type="GO" id="GO:0046983">
    <property type="term" value="F:protein dimerization activity"/>
    <property type="evidence" value="ECO:0007669"/>
    <property type="project" value="InterPro"/>
</dbReference>
<evidence type="ECO:0000256" key="1">
    <source>
        <dbReference type="ARBA" id="ARBA00000085"/>
    </source>
</evidence>
<dbReference type="SMART" id="SM00387">
    <property type="entry name" value="HATPase_c"/>
    <property type="match status" value="1"/>
</dbReference>
<reference evidence="9" key="1">
    <citation type="journal article" date="2014" name="Int. J. Syst. Evol. Microbiol.">
        <title>Complete genome sequence of Corynebacterium casei LMG S-19264T (=DSM 44701T), isolated from a smear-ripened cheese.</title>
        <authorList>
            <consortium name="US DOE Joint Genome Institute (JGI-PGF)"/>
            <person name="Walter F."/>
            <person name="Albersmeier A."/>
            <person name="Kalinowski J."/>
            <person name="Ruckert C."/>
        </authorList>
    </citation>
    <scope>NUCLEOTIDE SEQUENCE</scope>
    <source>
        <strain evidence="9">CGMCC 1.15763</strain>
    </source>
</reference>
<dbReference type="Gene3D" id="3.30.450.40">
    <property type="match status" value="1"/>
</dbReference>
<evidence type="ECO:0000256" key="3">
    <source>
        <dbReference type="ARBA" id="ARBA00022553"/>
    </source>
</evidence>
<dbReference type="PROSITE" id="PS50113">
    <property type="entry name" value="PAC"/>
    <property type="match status" value="4"/>
</dbReference>
<evidence type="ECO:0000256" key="4">
    <source>
        <dbReference type="ARBA" id="ARBA00022679"/>
    </source>
</evidence>
<dbReference type="InterPro" id="IPR052162">
    <property type="entry name" value="Sensor_kinase/Photoreceptor"/>
</dbReference>
<gene>
    <name evidence="9" type="ORF">GCM10011416_05640</name>
</gene>
<dbReference type="NCBIfam" id="TIGR00229">
    <property type="entry name" value="sensory_box"/>
    <property type="match status" value="9"/>
</dbReference>
<evidence type="ECO:0000259" key="6">
    <source>
        <dbReference type="PROSITE" id="PS50109"/>
    </source>
</evidence>
<dbReference type="Pfam" id="PF02518">
    <property type="entry name" value="HATPase_c"/>
    <property type="match status" value="1"/>
</dbReference>
<dbReference type="InterPro" id="IPR035965">
    <property type="entry name" value="PAS-like_dom_sf"/>
</dbReference>
<keyword evidence="5" id="KW-0418">Kinase</keyword>
<feature type="domain" description="PAC" evidence="8">
    <location>
        <begin position="1332"/>
        <end position="1386"/>
    </location>
</feature>
<dbReference type="Gene3D" id="3.30.450.20">
    <property type="entry name" value="PAS domain"/>
    <property type="match status" value="12"/>
</dbReference>
<evidence type="ECO:0000259" key="7">
    <source>
        <dbReference type="PROSITE" id="PS50112"/>
    </source>
</evidence>
<dbReference type="InterPro" id="IPR011712">
    <property type="entry name" value="Sig_transdc_His_kin_sub3_dim/P"/>
</dbReference>
<feature type="domain" description="PAS" evidence="7">
    <location>
        <begin position="368"/>
        <end position="438"/>
    </location>
</feature>
<dbReference type="Pfam" id="PF07730">
    <property type="entry name" value="HisKA_3"/>
    <property type="match status" value="1"/>
</dbReference>
<dbReference type="SMART" id="SM00091">
    <property type="entry name" value="PAS"/>
    <property type="match status" value="11"/>
</dbReference>
<keyword evidence="10" id="KW-1185">Reference proteome</keyword>
<evidence type="ECO:0000313" key="9">
    <source>
        <dbReference type="EMBL" id="GGG91802.1"/>
    </source>
</evidence>
<reference evidence="9" key="2">
    <citation type="submission" date="2020-09" db="EMBL/GenBank/DDBJ databases">
        <authorList>
            <person name="Sun Q."/>
            <person name="Zhou Y."/>
        </authorList>
    </citation>
    <scope>NUCLEOTIDE SEQUENCE</scope>
    <source>
        <strain evidence="9">CGMCC 1.15763</strain>
    </source>
</reference>
<keyword evidence="3" id="KW-0597">Phosphoprotein</keyword>
<feature type="domain" description="PAC" evidence="8">
    <location>
        <begin position="1713"/>
        <end position="1764"/>
    </location>
</feature>